<sequence length="519" mass="56996">MKLSTLDICIFIGYFILVLSIGYGITFFTKKKQSSKDYFFAGNSLPWWVIGSSVIAANISAEQFIGMTGSGYAVGLGIAAYEWLGAIGLLIVAKYFLPIYLKNGIYTMPGFLEKRYDSRLRISLAVFWLLVYWFVNLSSVLYLGALVLKGFLGLNLLPWIFILAALSGLYAVVGGLKAVAYTDVVQVIFLILGGLTTTFFVLKAISSSNDIFLGLELLVEKAPEKFDLILDKSNPNYKYLPGIGVILGGLWVANIAYFGCNQYIIQRSLAAKSIKEAQQGMAFAGLLKIFVPLIVVLPGIAAFVLNADIGKPDEAYPWLLNNYIPTGFKGLAFAALIAAIVSSLSSMVTSASTIFTFDIYQPIFNKEVSDGKLVIIGRIMSAISLIIAVIVAPMLTSLDQAFQYIQDFTGMVTPGIVVVFLFGLFWKKAEATAAIWTIILTIPVSVTLDMITNDLPFLDRMGIAFIILSSVLIIISIFHKEESNDIIKIDEGMYKTSSLFNVFALIICAILGLIYYNFW</sequence>
<dbReference type="Proteomes" id="UP000315363">
    <property type="component" value="Unassembled WGS sequence"/>
</dbReference>
<gene>
    <name evidence="8" type="ORF">GQ41_4443</name>
</gene>
<evidence type="ECO:0000313" key="8">
    <source>
        <dbReference type="EMBL" id="TQO39752.1"/>
    </source>
</evidence>
<feature type="transmembrane region" description="Helical" evidence="7">
    <location>
        <begin position="122"/>
        <end position="145"/>
    </location>
</feature>
<feature type="transmembrane region" description="Helical" evidence="7">
    <location>
        <begin position="499"/>
        <end position="518"/>
    </location>
</feature>
<dbReference type="PROSITE" id="PS50283">
    <property type="entry name" value="NA_SOLUT_SYMP_3"/>
    <property type="match status" value="1"/>
</dbReference>
<reference evidence="8 9" key="1">
    <citation type="submission" date="2019-06" db="EMBL/GenBank/DDBJ databases">
        <title>A large-scale integrated study on North Sea by COGITO (Coastal Microbe Genomic &amp; Taxonomic Observatory).</title>
        <authorList>
            <person name="Teeling H."/>
        </authorList>
    </citation>
    <scope>NUCLEOTIDE SEQUENCE [LARGE SCALE GENOMIC DNA]</scope>
    <source>
        <strain evidence="8 9">MAR_2009_79</strain>
    </source>
</reference>
<dbReference type="InterPro" id="IPR018212">
    <property type="entry name" value="Na/solute_symporter_CS"/>
</dbReference>
<protein>
    <submittedName>
        <fullName evidence="8">SSS family solute:Na+ symporter</fullName>
    </submittedName>
</protein>
<feature type="transmembrane region" description="Helical" evidence="7">
    <location>
        <begin position="327"/>
        <end position="355"/>
    </location>
</feature>
<evidence type="ECO:0000256" key="4">
    <source>
        <dbReference type="ARBA" id="ARBA00022989"/>
    </source>
</evidence>
<comment type="caution">
    <text evidence="8">The sequence shown here is derived from an EMBL/GenBank/DDBJ whole genome shotgun (WGS) entry which is preliminary data.</text>
</comment>
<feature type="transmembrane region" description="Helical" evidence="7">
    <location>
        <begin position="184"/>
        <end position="205"/>
    </location>
</feature>
<comment type="subcellular location">
    <subcellularLocation>
        <location evidence="1">Membrane</location>
        <topology evidence="1">Multi-pass membrane protein</topology>
    </subcellularLocation>
</comment>
<name>A0ABY3AG41_9FLAO</name>
<dbReference type="InterPro" id="IPR001734">
    <property type="entry name" value="Na/solute_symporter"/>
</dbReference>
<dbReference type="PANTHER" id="PTHR11819">
    <property type="entry name" value="SOLUTE CARRIER FAMILY 5"/>
    <property type="match status" value="1"/>
</dbReference>
<feature type="transmembrane region" description="Helical" evidence="7">
    <location>
        <begin position="457"/>
        <end position="478"/>
    </location>
</feature>
<feature type="transmembrane region" description="Helical" evidence="7">
    <location>
        <begin position="80"/>
        <end position="101"/>
    </location>
</feature>
<evidence type="ECO:0000313" key="9">
    <source>
        <dbReference type="Proteomes" id="UP000315363"/>
    </source>
</evidence>
<feature type="transmembrane region" description="Helical" evidence="7">
    <location>
        <begin position="239"/>
        <end position="260"/>
    </location>
</feature>
<keyword evidence="3 7" id="KW-0812">Transmembrane</keyword>
<dbReference type="PANTHER" id="PTHR11819:SF195">
    <property type="entry name" value="SODIUM_GLUCOSE COTRANSPORTER 4"/>
    <property type="match status" value="1"/>
</dbReference>
<feature type="transmembrane region" description="Helical" evidence="7">
    <location>
        <begin position="375"/>
        <end position="396"/>
    </location>
</feature>
<accession>A0ABY3AG41</accession>
<keyword evidence="9" id="KW-1185">Reference proteome</keyword>
<keyword evidence="5 7" id="KW-0472">Membrane</keyword>
<evidence type="ECO:0000256" key="3">
    <source>
        <dbReference type="ARBA" id="ARBA00022692"/>
    </source>
</evidence>
<dbReference type="InterPro" id="IPR038377">
    <property type="entry name" value="Na/Glc_symporter_sf"/>
</dbReference>
<evidence type="ECO:0000256" key="1">
    <source>
        <dbReference type="ARBA" id="ARBA00004141"/>
    </source>
</evidence>
<evidence type="ECO:0000256" key="2">
    <source>
        <dbReference type="ARBA" id="ARBA00006434"/>
    </source>
</evidence>
<feature type="transmembrane region" description="Helical" evidence="7">
    <location>
        <begin position="281"/>
        <end position="307"/>
    </location>
</feature>
<feature type="transmembrane region" description="Helical" evidence="7">
    <location>
        <begin position="433"/>
        <end position="451"/>
    </location>
</feature>
<feature type="transmembrane region" description="Helical" evidence="7">
    <location>
        <begin position="38"/>
        <end position="60"/>
    </location>
</feature>
<organism evidence="8 9">
    <name type="scientific">Arenibacter algicola</name>
    <dbReference type="NCBI Taxonomy" id="616991"/>
    <lineage>
        <taxon>Bacteria</taxon>
        <taxon>Pseudomonadati</taxon>
        <taxon>Bacteroidota</taxon>
        <taxon>Flavobacteriia</taxon>
        <taxon>Flavobacteriales</taxon>
        <taxon>Flavobacteriaceae</taxon>
        <taxon>Arenibacter</taxon>
    </lineage>
</organism>
<feature type="transmembrane region" description="Helical" evidence="7">
    <location>
        <begin position="151"/>
        <end position="172"/>
    </location>
</feature>
<feature type="transmembrane region" description="Helical" evidence="7">
    <location>
        <begin position="408"/>
        <end position="426"/>
    </location>
</feature>
<dbReference type="Pfam" id="PF00474">
    <property type="entry name" value="SSF"/>
    <property type="match status" value="1"/>
</dbReference>
<dbReference type="RefSeq" id="WP_142190959.1">
    <property type="nucleotide sequence ID" value="NZ_VHIF01000001.1"/>
</dbReference>
<dbReference type="Gene3D" id="1.20.1730.10">
    <property type="entry name" value="Sodium/glucose cotransporter"/>
    <property type="match status" value="1"/>
</dbReference>
<keyword evidence="4 7" id="KW-1133">Transmembrane helix</keyword>
<evidence type="ECO:0000256" key="6">
    <source>
        <dbReference type="RuleBase" id="RU362091"/>
    </source>
</evidence>
<evidence type="ECO:0000256" key="7">
    <source>
        <dbReference type="SAM" id="Phobius"/>
    </source>
</evidence>
<proteinExistence type="inferred from homology"/>
<dbReference type="PROSITE" id="PS00456">
    <property type="entry name" value="NA_SOLUT_SYMP_1"/>
    <property type="match status" value="1"/>
</dbReference>
<feature type="transmembrane region" description="Helical" evidence="7">
    <location>
        <begin position="6"/>
        <end position="26"/>
    </location>
</feature>
<comment type="similarity">
    <text evidence="2 6">Belongs to the sodium:solute symporter (SSF) (TC 2.A.21) family.</text>
</comment>
<dbReference type="EMBL" id="VHIF01000001">
    <property type="protein sequence ID" value="TQO39752.1"/>
    <property type="molecule type" value="Genomic_DNA"/>
</dbReference>
<dbReference type="NCBIfam" id="TIGR00813">
    <property type="entry name" value="sss"/>
    <property type="match status" value="1"/>
</dbReference>
<evidence type="ECO:0000256" key="5">
    <source>
        <dbReference type="ARBA" id="ARBA00023136"/>
    </source>
</evidence>